<dbReference type="Proteomes" id="UP001500620">
    <property type="component" value="Unassembled WGS sequence"/>
</dbReference>
<feature type="compositionally biased region" description="Low complexity" evidence="1">
    <location>
        <begin position="761"/>
        <end position="771"/>
    </location>
</feature>
<organism evidence="3 4">
    <name type="scientific">Dactylosporangium darangshiense</name>
    <dbReference type="NCBI Taxonomy" id="579108"/>
    <lineage>
        <taxon>Bacteria</taxon>
        <taxon>Bacillati</taxon>
        <taxon>Actinomycetota</taxon>
        <taxon>Actinomycetes</taxon>
        <taxon>Micromonosporales</taxon>
        <taxon>Micromonosporaceae</taxon>
        <taxon>Dactylosporangium</taxon>
    </lineage>
</organism>
<dbReference type="RefSeq" id="WP_345136703.1">
    <property type="nucleotide sequence ID" value="NZ_BAABAT010000037.1"/>
</dbReference>
<feature type="compositionally biased region" description="Low complexity" evidence="1">
    <location>
        <begin position="622"/>
        <end position="635"/>
    </location>
</feature>
<protein>
    <submittedName>
        <fullName evidence="3">Uncharacterized protein</fullName>
    </submittedName>
</protein>
<feature type="compositionally biased region" description="Gly residues" evidence="1">
    <location>
        <begin position="569"/>
        <end position="595"/>
    </location>
</feature>
<feature type="compositionally biased region" description="Gly residues" evidence="1">
    <location>
        <begin position="745"/>
        <end position="760"/>
    </location>
</feature>
<keyword evidence="2" id="KW-0472">Membrane</keyword>
<reference evidence="4" key="1">
    <citation type="journal article" date="2019" name="Int. J. Syst. Evol. Microbiol.">
        <title>The Global Catalogue of Microorganisms (GCM) 10K type strain sequencing project: providing services to taxonomists for standard genome sequencing and annotation.</title>
        <authorList>
            <consortium name="The Broad Institute Genomics Platform"/>
            <consortium name="The Broad Institute Genome Sequencing Center for Infectious Disease"/>
            <person name="Wu L."/>
            <person name="Ma J."/>
        </authorList>
    </citation>
    <scope>NUCLEOTIDE SEQUENCE [LARGE SCALE GENOMIC DNA]</scope>
    <source>
        <strain evidence="4">JCM 17441</strain>
    </source>
</reference>
<proteinExistence type="predicted"/>
<feature type="transmembrane region" description="Helical" evidence="2">
    <location>
        <begin position="276"/>
        <end position="296"/>
    </location>
</feature>
<feature type="compositionally biased region" description="Polar residues" evidence="1">
    <location>
        <begin position="700"/>
        <end position="710"/>
    </location>
</feature>
<feature type="compositionally biased region" description="Gly residues" evidence="1">
    <location>
        <begin position="665"/>
        <end position="675"/>
    </location>
</feature>
<sequence length="771" mass="76974">MTAPIAHPGRRAGLRRLLTVLVGVILAVAVGAGRAAAEPSPAPSPPVPSTPHPTGSPTTPAPPAPSETDIPGCGGTVPGTVQRWCFLWVRYTTSPPAGAPSHWITACAQGLTNEQLQQCQTVALTLDDRPGDGTPTVLSDVAPGIPSAPELVRCELFAERGAADPGNANRWNYKRDQCRIWAATLSHQLRDPGDGSTPPSTPPSDGDSDCGLTDVSCQVQNILNNAISNGIQGLVNMTVKCMAWLLGEVAKAVFDVTAPPKPDEAFYFTYNSTASILLLFVLLFFIITVIINGLRVNGPGPLATLGGLVRAMLGILFAGGLAWIIVAAWDEATTSLINANSNQRWDAALWVKAVSTLSVGGGTALLALLIAGLSIIGLLLLLITQLFRSELAEGAALLGAFAMTGQVAPETKHWARRWFWTLNALGMSRFVTVELWIYGTRSAYESDLITAGKGLLIIWMMVMTPWVLLRLLTIVDGYLSDINARGVMAAFGAQAAQAAGDAPGSPSSGSPGEQAAQLMNGNLADLPGEQHSPGNVASESGRGGVGKAEPQRELTDGPKAQGADAVSGAGDGTAAGDPHGAGGPASGGSEGGPDAGGADHPNADEAAGVQQHSQQAKADLNAATTTATGGSSAGVPPGGTGAGNGQPSGTSGTAADDGDPAPSTGSGGGDGGGAASGMAGSTDADPLIAAAGAEHHQYAESMSPSGSVQPLDTFIPGAEHGGGSGEPGGAGDSPPGGEPPTPPTGGAGSGGGGAAGGGAAAGAAEVPIIPV</sequence>
<gene>
    <name evidence="3" type="ORF">GCM10022255_085890</name>
</gene>
<comment type="caution">
    <text evidence="3">The sequence shown here is derived from an EMBL/GenBank/DDBJ whole genome shotgun (WGS) entry which is preliminary data.</text>
</comment>
<evidence type="ECO:0000256" key="1">
    <source>
        <dbReference type="SAM" id="MobiDB-lite"/>
    </source>
</evidence>
<keyword evidence="2" id="KW-1133">Transmembrane helix</keyword>
<feature type="transmembrane region" description="Helical" evidence="2">
    <location>
        <begin position="349"/>
        <end position="382"/>
    </location>
</feature>
<feature type="region of interest" description="Disordered" evidence="1">
    <location>
        <begin position="695"/>
        <end position="771"/>
    </location>
</feature>
<keyword evidence="2" id="KW-0812">Transmembrane</keyword>
<feature type="region of interest" description="Disordered" evidence="1">
    <location>
        <begin position="36"/>
        <end position="74"/>
    </location>
</feature>
<evidence type="ECO:0000313" key="4">
    <source>
        <dbReference type="Proteomes" id="UP001500620"/>
    </source>
</evidence>
<feature type="compositionally biased region" description="Pro residues" evidence="1">
    <location>
        <begin position="40"/>
        <end position="51"/>
    </location>
</feature>
<feature type="region of interest" description="Disordered" evidence="1">
    <location>
        <begin position="523"/>
        <end position="683"/>
    </location>
</feature>
<feature type="transmembrane region" description="Helical" evidence="2">
    <location>
        <begin position="308"/>
        <end position="329"/>
    </location>
</feature>
<evidence type="ECO:0000313" key="3">
    <source>
        <dbReference type="EMBL" id="GAA4259799.1"/>
    </source>
</evidence>
<feature type="compositionally biased region" description="Gly residues" evidence="1">
    <location>
        <begin position="636"/>
        <end position="646"/>
    </location>
</feature>
<evidence type="ECO:0000256" key="2">
    <source>
        <dbReference type="SAM" id="Phobius"/>
    </source>
</evidence>
<feature type="region of interest" description="Disordered" evidence="1">
    <location>
        <begin position="189"/>
        <end position="210"/>
    </location>
</feature>
<dbReference type="EMBL" id="BAABAT010000037">
    <property type="protein sequence ID" value="GAA4259799.1"/>
    <property type="molecule type" value="Genomic_DNA"/>
</dbReference>
<feature type="transmembrane region" description="Helical" evidence="2">
    <location>
        <begin position="457"/>
        <end position="479"/>
    </location>
</feature>
<accession>A0ABP8DMS4</accession>
<name>A0ABP8DMS4_9ACTN</name>
<keyword evidence="4" id="KW-1185">Reference proteome</keyword>
<feature type="compositionally biased region" description="Gly residues" evidence="1">
    <location>
        <begin position="719"/>
        <end position="731"/>
    </location>
</feature>
<feature type="transmembrane region" description="Helical" evidence="2">
    <location>
        <begin position="418"/>
        <end position="437"/>
    </location>
</feature>